<organism evidence="2 12">
    <name type="scientific">Bacteroides xylanisolvens</name>
    <dbReference type="NCBI Taxonomy" id="371601"/>
    <lineage>
        <taxon>Bacteria</taxon>
        <taxon>Pseudomonadati</taxon>
        <taxon>Bacteroidota</taxon>
        <taxon>Bacteroidia</taxon>
        <taxon>Bacteroidales</taxon>
        <taxon>Bacteroidaceae</taxon>
        <taxon>Bacteroides</taxon>
    </lineage>
</organism>
<dbReference type="RefSeq" id="WP_008025575.1">
    <property type="nucleotide sequence ID" value="NZ_BAABZH010000002.1"/>
</dbReference>
<dbReference type="Proteomes" id="UP000283369">
    <property type="component" value="Unassembled WGS sequence"/>
</dbReference>
<evidence type="ECO:0000313" key="8">
    <source>
        <dbReference type="Proteomes" id="UP000196036"/>
    </source>
</evidence>
<reference evidence="8" key="1">
    <citation type="submission" date="2017-04" db="EMBL/GenBank/DDBJ databases">
        <title>Function of individual gut microbiota members based on whole genome sequencing of pure cultures obtained from chicken caecum.</title>
        <authorList>
            <person name="Medvecky M."/>
            <person name="Cejkova D."/>
            <person name="Polansky O."/>
            <person name="Karasova D."/>
            <person name="Kubasova T."/>
            <person name="Cizek A."/>
            <person name="Rychlik I."/>
        </authorList>
    </citation>
    <scope>NUCLEOTIDE SEQUENCE [LARGE SCALE GENOMIC DNA]</scope>
    <source>
        <strain evidence="8">An109</strain>
    </source>
</reference>
<evidence type="ECO:0000313" key="7">
    <source>
        <dbReference type="EMBL" id="RGV08075.1"/>
    </source>
</evidence>
<evidence type="ECO:0000313" key="11">
    <source>
        <dbReference type="Proteomes" id="UP000434604"/>
    </source>
</evidence>
<evidence type="ECO:0000313" key="5">
    <source>
        <dbReference type="EMBL" id="OUQ62200.1"/>
    </source>
</evidence>
<evidence type="ECO:0000313" key="12">
    <source>
        <dbReference type="Proteomes" id="UP000435059"/>
    </source>
</evidence>
<dbReference type="Proteomes" id="UP000435059">
    <property type="component" value="Unassembled WGS sequence"/>
</dbReference>
<dbReference type="Proteomes" id="UP000261210">
    <property type="component" value="Unassembled WGS sequence"/>
</dbReference>
<dbReference type="EMBL" id="WDED01000033">
    <property type="protein sequence ID" value="KAB6144684.1"/>
    <property type="molecule type" value="Genomic_DNA"/>
</dbReference>
<reference evidence="11 12" key="4">
    <citation type="journal article" date="2019" name="Nat. Med.">
        <title>A library of human gut bacterial isolates paired with longitudinal multiomics data enables mechanistic microbiome research.</title>
        <authorList>
            <person name="Poyet M."/>
            <person name="Groussin M."/>
            <person name="Gibbons S.M."/>
            <person name="Avila-Pacheco J."/>
            <person name="Jiang X."/>
            <person name="Kearney S.M."/>
            <person name="Perrotta A.R."/>
            <person name="Berdy B."/>
            <person name="Zhao S."/>
            <person name="Lieberman T.D."/>
            <person name="Swanson P.K."/>
            <person name="Smith M."/>
            <person name="Roesemann S."/>
            <person name="Alexander J.E."/>
            <person name="Rich S.A."/>
            <person name="Livny J."/>
            <person name="Vlamakis H."/>
            <person name="Clish C."/>
            <person name="Bullock K."/>
            <person name="Deik A."/>
            <person name="Scott J."/>
            <person name="Pierce K.A."/>
            <person name="Xavier R.J."/>
            <person name="Alm E.J."/>
        </authorList>
    </citation>
    <scope>NUCLEOTIDE SEQUENCE [LARGE SCALE GENOMIC DNA]</scope>
    <source>
        <strain evidence="3 11">BIOML-A58</strain>
        <strain evidence="1 13">BIOML-A73</strain>
        <strain evidence="2 12">BIOML-A74</strain>
    </source>
</reference>
<dbReference type="AlphaFoldDB" id="A0A1Y4V620"/>
<evidence type="ECO:0000313" key="9">
    <source>
        <dbReference type="Proteomes" id="UP000261210"/>
    </source>
</evidence>
<dbReference type="Proteomes" id="UP001198461">
    <property type="component" value="Unassembled WGS sequence"/>
</dbReference>
<evidence type="ECO:0000313" key="4">
    <source>
        <dbReference type="EMBL" id="MCA4706529.1"/>
    </source>
</evidence>
<dbReference type="EMBL" id="WDER01000012">
    <property type="protein sequence ID" value="KAB6084848.1"/>
    <property type="molecule type" value="Genomic_DNA"/>
</dbReference>
<evidence type="ECO:0000313" key="3">
    <source>
        <dbReference type="EMBL" id="KAB6144684.1"/>
    </source>
</evidence>
<dbReference type="EMBL" id="QSQU01000020">
    <property type="protein sequence ID" value="RGK60876.1"/>
    <property type="molecule type" value="Genomic_DNA"/>
</dbReference>
<dbReference type="Proteomes" id="UP000196036">
    <property type="component" value="Unassembled WGS sequence"/>
</dbReference>
<evidence type="ECO:0000313" key="6">
    <source>
        <dbReference type="EMBL" id="RGK60876.1"/>
    </source>
</evidence>
<reference evidence="9 10" key="3">
    <citation type="submission" date="2018-08" db="EMBL/GenBank/DDBJ databases">
        <title>A genome reference for cultivated species of the human gut microbiota.</title>
        <authorList>
            <person name="Zou Y."/>
            <person name="Xue W."/>
            <person name="Luo G."/>
        </authorList>
    </citation>
    <scope>NUCLEOTIDE SEQUENCE [LARGE SCALE GENOMIC DNA]</scope>
    <source>
        <strain evidence="7 10">AF14-7</strain>
        <strain evidence="6 9">TF10-34</strain>
    </source>
</reference>
<proteinExistence type="predicted"/>
<dbReference type="EMBL" id="WDES01000002">
    <property type="protein sequence ID" value="KAB6091403.1"/>
    <property type="molecule type" value="Genomic_DNA"/>
</dbReference>
<evidence type="ECO:0000313" key="10">
    <source>
        <dbReference type="Proteomes" id="UP000283369"/>
    </source>
</evidence>
<dbReference type="Proteomes" id="UP000434604">
    <property type="component" value="Unassembled WGS sequence"/>
</dbReference>
<evidence type="ECO:0000313" key="2">
    <source>
        <dbReference type="EMBL" id="KAB6091403.1"/>
    </source>
</evidence>
<dbReference type="EMBL" id="NFLW01000067">
    <property type="protein sequence ID" value="OUQ62200.1"/>
    <property type="molecule type" value="Genomic_DNA"/>
</dbReference>
<evidence type="ECO:0000313" key="13">
    <source>
        <dbReference type="Proteomes" id="UP000474077"/>
    </source>
</evidence>
<dbReference type="EMBL" id="JAIWYE010000039">
    <property type="protein sequence ID" value="MCA4706529.1"/>
    <property type="molecule type" value="Genomic_DNA"/>
</dbReference>
<gene>
    <name evidence="5" type="ORF">B5E52_21710</name>
    <name evidence="7" type="ORF">DWW25_19710</name>
    <name evidence="6" type="ORF">DXD03_14165</name>
    <name evidence="3" type="ORF">GA398_18795</name>
    <name evidence="1" type="ORF">GA560_06340</name>
    <name evidence="2" type="ORF">GA574_01965</name>
    <name evidence="4" type="ORF">LD004_23295</name>
</gene>
<protein>
    <submittedName>
        <fullName evidence="2">Uncharacterized protein</fullName>
    </submittedName>
</protein>
<dbReference type="Proteomes" id="UP000474077">
    <property type="component" value="Unassembled WGS sequence"/>
</dbReference>
<reference evidence="4" key="5">
    <citation type="submission" date="2023-08" db="EMBL/GenBank/DDBJ databases">
        <title>Mucin Metabolism Genes Underlie the Key Renovations of Bacteroides xylanisolvens Genomes in Captive Great Apes.</title>
        <authorList>
            <person name="Nishida A.H."/>
        </authorList>
    </citation>
    <scope>NUCLEOTIDE SEQUENCE</scope>
    <source>
        <strain evidence="4">P13.H9</strain>
    </source>
</reference>
<sequence length="104" mass="12231">MKVKQQIINFYQILKELPDNEEYNVEGIRNRVSMKADNLLFTLDNKGNQGIDIDAKIFSFLSFVKGYDMPRFEDNYYLFTKEDLDREYKALGDIESLNGNEIDC</sequence>
<accession>A0A1Y4V620</accession>
<comment type="caution">
    <text evidence="2">The sequence shown here is derived from an EMBL/GenBank/DDBJ whole genome shotgun (WGS) entry which is preliminary data.</text>
</comment>
<dbReference type="EMBL" id="QRYV01000057">
    <property type="protein sequence ID" value="RGV08075.1"/>
    <property type="molecule type" value="Genomic_DNA"/>
</dbReference>
<name>A0A1Y4V620_9BACE</name>
<keyword evidence="12" id="KW-1185">Reference proteome</keyword>
<evidence type="ECO:0000313" key="1">
    <source>
        <dbReference type="EMBL" id="KAB6084848.1"/>
    </source>
</evidence>
<reference evidence="5" key="2">
    <citation type="journal article" date="2018" name="BMC Genomics">
        <title>Whole genome sequencing and function prediction of 133 gut anaerobes isolated from chicken caecum in pure cultures.</title>
        <authorList>
            <person name="Medvecky M."/>
            <person name="Cejkova D."/>
            <person name="Polansky O."/>
            <person name="Karasova D."/>
            <person name="Kubasova T."/>
            <person name="Cizek A."/>
            <person name="Rychlik I."/>
        </authorList>
    </citation>
    <scope>NUCLEOTIDE SEQUENCE</scope>
    <source>
        <strain evidence="5">An109</strain>
    </source>
</reference>